<evidence type="ECO:0000313" key="4">
    <source>
        <dbReference type="Proteomes" id="UP001174909"/>
    </source>
</evidence>
<protein>
    <submittedName>
        <fullName evidence="3">Methylmalonyl-CoA epimerase</fullName>
    </submittedName>
</protein>
<dbReference type="PANTHER" id="PTHR43048:SF3">
    <property type="entry name" value="METHYLMALONYL-COA EPIMERASE, MITOCHONDRIAL"/>
    <property type="match status" value="1"/>
</dbReference>
<gene>
    <name evidence="3" type="ORF">GBAR_LOCUS15338</name>
</gene>
<proteinExistence type="predicted"/>
<reference evidence="3" key="1">
    <citation type="submission" date="2023-03" db="EMBL/GenBank/DDBJ databases">
        <authorList>
            <person name="Steffen K."/>
            <person name="Cardenas P."/>
        </authorList>
    </citation>
    <scope>NUCLEOTIDE SEQUENCE</scope>
</reference>
<name>A0AA35SB51_GEOBA</name>
<organism evidence="3 4">
    <name type="scientific">Geodia barretti</name>
    <name type="common">Barrett's horny sponge</name>
    <dbReference type="NCBI Taxonomy" id="519541"/>
    <lineage>
        <taxon>Eukaryota</taxon>
        <taxon>Metazoa</taxon>
        <taxon>Porifera</taxon>
        <taxon>Demospongiae</taxon>
        <taxon>Heteroscleromorpha</taxon>
        <taxon>Tetractinellida</taxon>
        <taxon>Astrophorina</taxon>
        <taxon>Geodiidae</taxon>
        <taxon>Geodia</taxon>
    </lineage>
</organism>
<evidence type="ECO:0000256" key="1">
    <source>
        <dbReference type="ARBA" id="ARBA00022723"/>
    </source>
</evidence>
<keyword evidence="1" id="KW-0479">Metal-binding</keyword>
<dbReference type="PROSITE" id="PS51819">
    <property type="entry name" value="VOC"/>
    <property type="match status" value="2"/>
</dbReference>
<dbReference type="PANTHER" id="PTHR43048">
    <property type="entry name" value="METHYLMALONYL-COA EPIMERASE"/>
    <property type="match status" value="1"/>
</dbReference>
<dbReference type="EMBL" id="CASHTH010002234">
    <property type="protein sequence ID" value="CAI8026773.1"/>
    <property type="molecule type" value="Genomic_DNA"/>
</dbReference>
<evidence type="ECO:0000259" key="2">
    <source>
        <dbReference type="PROSITE" id="PS51819"/>
    </source>
</evidence>
<comment type="caution">
    <text evidence="3">The sequence shown here is derived from an EMBL/GenBank/DDBJ whole genome shotgun (WGS) entry which is preliminary data.</text>
</comment>
<dbReference type="SUPFAM" id="SSF54593">
    <property type="entry name" value="Glyoxalase/Bleomycin resistance protein/Dihydroxybiphenyl dioxygenase"/>
    <property type="match status" value="2"/>
</dbReference>
<dbReference type="AlphaFoldDB" id="A0AA35SB51"/>
<dbReference type="GO" id="GO:0046872">
    <property type="term" value="F:metal ion binding"/>
    <property type="evidence" value="ECO:0007669"/>
    <property type="project" value="UniProtKB-KW"/>
</dbReference>
<evidence type="ECO:0000313" key="3">
    <source>
        <dbReference type="EMBL" id="CAI8026773.1"/>
    </source>
</evidence>
<keyword evidence="4" id="KW-1185">Reference proteome</keyword>
<dbReference type="Gene3D" id="3.10.180.10">
    <property type="entry name" value="2,3-Dihydroxybiphenyl 1,2-Dioxygenase, domain 1"/>
    <property type="match status" value="2"/>
</dbReference>
<dbReference type="InterPro" id="IPR029068">
    <property type="entry name" value="Glyas_Bleomycin-R_OHBP_Dase"/>
</dbReference>
<dbReference type="Proteomes" id="UP001174909">
    <property type="component" value="Unassembled WGS sequence"/>
</dbReference>
<dbReference type="InterPro" id="IPR051785">
    <property type="entry name" value="MMCE/EMCE_epimerase"/>
</dbReference>
<dbReference type="GO" id="GO:0004493">
    <property type="term" value="F:methylmalonyl-CoA epimerase activity"/>
    <property type="evidence" value="ECO:0007669"/>
    <property type="project" value="TreeGrafter"/>
</dbReference>
<feature type="domain" description="VOC" evidence="2">
    <location>
        <begin position="125"/>
        <end position="254"/>
    </location>
</feature>
<dbReference type="Pfam" id="PF13669">
    <property type="entry name" value="Glyoxalase_4"/>
    <property type="match status" value="2"/>
</dbReference>
<dbReference type="InterPro" id="IPR037523">
    <property type="entry name" value="VOC_core"/>
</dbReference>
<dbReference type="GO" id="GO:0046491">
    <property type="term" value="P:L-methylmalonyl-CoA metabolic process"/>
    <property type="evidence" value="ECO:0007669"/>
    <property type="project" value="TreeGrafter"/>
</dbReference>
<sequence>MFEFIHHVRILVHDADEMAKYIEDKFGMTPEKVQVYEARGMKNAIYKVGQTNVEFTEPLDMDSAMGQYLKTFGPGPYHMAFGVTDVEGKSAELAARGTGLRGENGLSRSAEGYMTANIDAASALGFPFQLAEVHDRDAMVDYIRQNFGMEPDDLNVIEGRGMRDALYRAGETLIEITEPLDPESGIAKHLADHGPGVYHVAFGVDNVRQVSADLAAKGNLMRGEGGVTQSPRGYTTANIDPESSLGLWFQLAEG</sequence>
<feature type="domain" description="VOC" evidence="2">
    <location>
        <begin position="4"/>
        <end position="133"/>
    </location>
</feature>
<accession>A0AA35SB51</accession>